<reference evidence="2 3" key="1">
    <citation type="submission" date="2024-05" db="EMBL/GenBank/DDBJ databases">
        <authorList>
            <person name="Haq I."/>
            <person name="Ullah Z."/>
            <person name="Ahmad R."/>
            <person name="Li M."/>
            <person name="Tong Y."/>
        </authorList>
    </citation>
    <scope>NUCLEOTIDE SEQUENCE [LARGE SCALE GENOMIC DNA]</scope>
    <source>
        <strain evidence="2 3">16A2E</strain>
    </source>
</reference>
<evidence type="ECO:0000256" key="1">
    <source>
        <dbReference type="SAM" id="Phobius"/>
    </source>
</evidence>
<organism evidence="2 3">
    <name type="scientific">Ornithinibacillus xuwenensis</name>
    <dbReference type="NCBI Taxonomy" id="3144668"/>
    <lineage>
        <taxon>Bacteria</taxon>
        <taxon>Bacillati</taxon>
        <taxon>Bacillota</taxon>
        <taxon>Bacilli</taxon>
        <taxon>Bacillales</taxon>
        <taxon>Bacillaceae</taxon>
        <taxon>Ornithinibacillus</taxon>
    </lineage>
</organism>
<keyword evidence="1" id="KW-0472">Membrane</keyword>
<proteinExistence type="predicted"/>
<feature type="transmembrane region" description="Helical" evidence="1">
    <location>
        <begin position="36"/>
        <end position="56"/>
    </location>
</feature>
<keyword evidence="3" id="KW-1185">Reference proteome</keyword>
<feature type="transmembrane region" description="Helical" evidence="1">
    <location>
        <begin position="77"/>
        <end position="98"/>
    </location>
</feature>
<dbReference type="EMBL" id="JBDIML010000001">
    <property type="protein sequence ID" value="MEN2766296.1"/>
    <property type="molecule type" value="Genomic_DNA"/>
</dbReference>
<protein>
    <submittedName>
        <fullName evidence="2">Uncharacterized protein</fullName>
    </submittedName>
</protein>
<gene>
    <name evidence="2" type="ORF">ABC228_03785</name>
</gene>
<dbReference type="RefSeq" id="WP_345823749.1">
    <property type="nucleotide sequence ID" value="NZ_JBDIML010000001.1"/>
</dbReference>
<comment type="caution">
    <text evidence="2">The sequence shown here is derived from an EMBL/GenBank/DDBJ whole genome shotgun (WGS) entry which is preliminary data.</text>
</comment>
<evidence type="ECO:0000313" key="3">
    <source>
        <dbReference type="Proteomes" id="UP001444625"/>
    </source>
</evidence>
<keyword evidence="1" id="KW-0812">Transmembrane</keyword>
<evidence type="ECO:0000313" key="2">
    <source>
        <dbReference type="EMBL" id="MEN2766296.1"/>
    </source>
</evidence>
<feature type="transmembrane region" description="Helical" evidence="1">
    <location>
        <begin position="7"/>
        <end position="30"/>
    </location>
</feature>
<dbReference type="Proteomes" id="UP001444625">
    <property type="component" value="Unassembled WGS sequence"/>
</dbReference>
<keyword evidence="1" id="KW-1133">Transmembrane helix</keyword>
<accession>A0ABU9XDE8</accession>
<sequence length="220" mass="26066">MEKRTVLFWIFIMILLVINSSIYSFIFNYFIPWSSFSSILTLLLYFIVIIPLTAILSDKLTKYLLMKGLKHHNNFRTFIITLLTIVLIYLCIHSISYYSEKNLEDVIRYTAIDFDFLGFTENHNQVSENEAYEWITNEGQTVEELLNFLGRYDVKRVNTDEILGRDSFSFTIYHDITNPTIVRVLNEKEIIVGEDFYQVVNGEIDMNWIKEFNKKFKGEL</sequence>
<name>A0ABU9XDE8_9BACI</name>